<sequence length="253" mass="28432">MNILDVTAINKTYTKQRWFKKSVHPVLKNVTFSLAPGECIAIVGESGSGKSTLANIMLGIESATSGEMIFREKTLTKSYYKQIRKEIQGVFQNSYASLNPLQKVEDILKEPLRNFDLPFNKSKLLYLLDIVGLEPSLLQHYPGELSGGQQQRLAIARAIATEPSILILDEITSNLDMVLQKKILQLLQQLQQTQGLSLLFITHDIQVARFVASRILIMNEGEVIDQLSKYQEPSHSLAKQLFQAVLPSHPSKR</sequence>
<evidence type="ECO:0000256" key="3">
    <source>
        <dbReference type="ARBA" id="ARBA00022840"/>
    </source>
</evidence>
<dbReference type="PANTHER" id="PTHR43776:SF8">
    <property type="entry name" value="ABC TRANSPORTER, ATP-BINDING PROTEIN"/>
    <property type="match status" value="1"/>
</dbReference>
<keyword evidence="1" id="KW-0813">Transport</keyword>
<accession>A0ABD4WWD3</accession>
<dbReference type="Pfam" id="PF00005">
    <property type="entry name" value="ABC_tran"/>
    <property type="match status" value="1"/>
</dbReference>
<evidence type="ECO:0000259" key="4">
    <source>
        <dbReference type="PROSITE" id="PS50893"/>
    </source>
</evidence>
<evidence type="ECO:0000313" key="5">
    <source>
        <dbReference type="EMBL" id="MDD9784562.1"/>
    </source>
</evidence>
<dbReference type="RefSeq" id="WP_274589195.1">
    <property type="nucleotide sequence ID" value="NZ_JARAOX010000196.1"/>
</dbReference>
<evidence type="ECO:0000256" key="2">
    <source>
        <dbReference type="ARBA" id="ARBA00022741"/>
    </source>
</evidence>
<dbReference type="InterPro" id="IPR027417">
    <property type="entry name" value="P-loop_NTPase"/>
</dbReference>
<dbReference type="PANTHER" id="PTHR43776">
    <property type="entry name" value="TRANSPORT ATP-BINDING PROTEIN"/>
    <property type="match status" value="1"/>
</dbReference>
<dbReference type="CDD" id="cd03257">
    <property type="entry name" value="ABC_NikE_OppD_transporters"/>
    <property type="match status" value="1"/>
</dbReference>
<dbReference type="InterPro" id="IPR003593">
    <property type="entry name" value="AAA+_ATPase"/>
</dbReference>
<dbReference type="InterPro" id="IPR050319">
    <property type="entry name" value="ABC_transp_ATP-bind"/>
</dbReference>
<dbReference type="GO" id="GO:0005524">
    <property type="term" value="F:ATP binding"/>
    <property type="evidence" value="ECO:0007669"/>
    <property type="project" value="UniProtKB-KW"/>
</dbReference>
<dbReference type="InterPro" id="IPR017871">
    <property type="entry name" value="ABC_transporter-like_CS"/>
</dbReference>
<dbReference type="AlphaFoldDB" id="A0ABD4WWD3"/>
<name>A0ABD4WWD3_PRIMG</name>
<dbReference type="SUPFAM" id="SSF52540">
    <property type="entry name" value="P-loop containing nucleoside triphosphate hydrolases"/>
    <property type="match status" value="1"/>
</dbReference>
<dbReference type="Gene3D" id="3.40.50.300">
    <property type="entry name" value="P-loop containing nucleotide triphosphate hydrolases"/>
    <property type="match status" value="1"/>
</dbReference>
<protein>
    <submittedName>
        <fullName evidence="5">Dipeptide/oligopeptide/nickel ABC transporter ATP-binding protein</fullName>
    </submittedName>
</protein>
<evidence type="ECO:0000256" key="1">
    <source>
        <dbReference type="ARBA" id="ARBA00022448"/>
    </source>
</evidence>
<dbReference type="InterPro" id="IPR003439">
    <property type="entry name" value="ABC_transporter-like_ATP-bd"/>
</dbReference>
<evidence type="ECO:0000313" key="6">
    <source>
        <dbReference type="Proteomes" id="UP001213771"/>
    </source>
</evidence>
<keyword evidence="3 5" id="KW-0067">ATP-binding</keyword>
<gene>
    <name evidence="5" type="ORF">PVE99_19540</name>
</gene>
<comment type="caution">
    <text evidence="5">The sequence shown here is derived from an EMBL/GenBank/DDBJ whole genome shotgun (WGS) entry which is preliminary data.</text>
</comment>
<dbReference type="EMBL" id="JARAOX010000196">
    <property type="protein sequence ID" value="MDD9784562.1"/>
    <property type="molecule type" value="Genomic_DNA"/>
</dbReference>
<proteinExistence type="predicted"/>
<dbReference type="Proteomes" id="UP001213771">
    <property type="component" value="Unassembled WGS sequence"/>
</dbReference>
<dbReference type="PROSITE" id="PS50893">
    <property type="entry name" value="ABC_TRANSPORTER_2"/>
    <property type="match status" value="1"/>
</dbReference>
<dbReference type="GO" id="GO:0055085">
    <property type="term" value="P:transmembrane transport"/>
    <property type="evidence" value="ECO:0007669"/>
    <property type="project" value="UniProtKB-ARBA"/>
</dbReference>
<dbReference type="SMART" id="SM00382">
    <property type="entry name" value="AAA"/>
    <property type="match status" value="1"/>
</dbReference>
<feature type="domain" description="ABC transporter" evidence="4">
    <location>
        <begin position="4"/>
        <end position="245"/>
    </location>
</feature>
<organism evidence="5 6">
    <name type="scientific">Priestia megaterium</name>
    <name type="common">Bacillus megaterium</name>
    <dbReference type="NCBI Taxonomy" id="1404"/>
    <lineage>
        <taxon>Bacteria</taxon>
        <taxon>Bacillati</taxon>
        <taxon>Bacillota</taxon>
        <taxon>Bacilli</taxon>
        <taxon>Bacillales</taxon>
        <taxon>Bacillaceae</taxon>
        <taxon>Priestia</taxon>
    </lineage>
</organism>
<dbReference type="PROSITE" id="PS00211">
    <property type="entry name" value="ABC_TRANSPORTER_1"/>
    <property type="match status" value="1"/>
</dbReference>
<reference evidence="5 6" key="1">
    <citation type="submission" date="2023-02" db="EMBL/GenBank/DDBJ databases">
        <authorList>
            <person name="Olszewska D."/>
        </authorList>
    </citation>
    <scope>NUCLEOTIDE SEQUENCE [LARGE SCALE GENOMIC DNA]</scope>
    <source>
        <strain evidence="5 6">FDU301</strain>
    </source>
</reference>
<keyword evidence="2" id="KW-0547">Nucleotide-binding</keyword>